<feature type="compositionally biased region" description="Polar residues" evidence="1">
    <location>
        <begin position="7"/>
        <end position="16"/>
    </location>
</feature>
<evidence type="ECO:0008006" key="4">
    <source>
        <dbReference type="Google" id="ProtNLM"/>
    </source>
</evidence>
<dbReference type="Proteomes" id="UP000285236">
    <property type="component" value="Unassembled WGS sequence"/>
</dbReference>
<dbReference type="RefSeq" id="WP_118079121.1">
    <property type="nucleotide sequence ID" value="NZ_QRYP01000004.1"/>
</dbReference>
<dbReference type="Gene3D" id="2.60.120.380">
    <property type="match status" value="1"/>
</dbReference>
<gene>
    <name evidence="2" type="ORF">DWW35_03125</name>
</gene>
<comment type="caution">
    <text evidence="2">The sequence shown here is derived from an EMBL/GenBank/DDBJ whole genome shotgun (WGS) entry which is preliminary data.</text>
</comment>
<dbReference type="Gene3D" id="2.160.20.110">
    <property type="match status" value="2"/>
</dbReference>
<dbReference type="AlphaFoldDB" id="A0AA92TTS8"/>
<sequence length="1178" mass="124647">MGGAWAQTPSKPSSGDGSADNPYKISTAAELAWFRDQVNSGNNTISATLTKDIDLSEFCHAKDGTTYTDELSWTPINWYQGTFDGNGKTISNLYINATSNYTGFFGYAYAGSIKNITFDNARVKNTGGYNFGILAGNAGSCIIENIKTLANCSVEGEDYVGGIAGVANGNISNCENRATVKGIRSLGGVVAAYSGNSITSCANYGVVTGSGESVGGIAGYFNSGTIQNSANYGDVTGTDNVGNLIGLADECNLNNVLGTGNVTATSAKLAGLLVGNIRKSSSTASGILAYNSSAKLTINGTEQTGDAVKAIGGGSLTSAEKIMAFTEEQLKSGLVANQLQKNVSGSARWGQKLNTNDYPLLGSADEVYLDGNLTMNCLGELEGTGTFTNTKPAQEGTFTFKHGDSPTHHESVDAACTVDGNIEYWECNLCHKFFSDEQMTQEVSNLVVSATGHQYDENDKCTKCQQKIPFVKLGNNPITIEKVQGERDKISGYNLYKYTAPEDGTLEVTAASGKDTYGTLWESRTAESYLTVNNSGNRPDFKITYKVAKGATYYIGAREYSGDAIEGNVTLNVKLNGLDRDLPAEMTGYGTEKKPFILKTADHLAWFRDYVNEGHPNAWAKIADDVKEIDMSTVCHKANDEKQVAELSWDPIGNPNNNTYQGTFDGNGKTIRNLYINATSDYAGFFGYAGKGSIKNITFDNAKVNSTGWFTGILAGEVDSYIVENIKTLANCSVEGKDKVGGIAGIASGIISNCENHAEVKGTASLGGILGVYYGLDNSITSCANYGAVTGTVSSVGGMVGFLGSGIIQNSANYGDVTGTLYVGNLIGNANKCNLNNVLGTGNITATSYTVYAGLLVGRISKSSSTASGILAYNSSAKLTINKTEQTDGAVKAIGEGLLTYPEGVNEADVIKAFTAEQLKSGEVAYLLAEGKALVEQAWGQQLGKDQYPVPSSDYKVVKAAQGDKDANAKDTYWATFSNPTNDVTLSVPSDRSLNVYNATVSGGKMTLTERNNQVAKEEGVLLKTDGEYVNAKANKTNELTAASSDENHLVATPAETQTVTAAAGCKLYRLTYNKAEKKEGLGFYLGVDDGKSLKATPGKAYLQVSENEAKDPSSSALARSFVFGGGNETTGIEGITIMGTDVQRHGTIEGIFDLQGRKISNPTKGIYIKNNKKVIIK</sequence>
<protein>
    <recommendedName>
        <fullName evidence="4">GLUG domain-containing protein</fullName>
    </recommendedName>
</protein>
<dbReference type="EMBL" id="QRYP01000004">
    <property type="protein sequence ID" value="RGU99963.1"/>
    <property type="molecule type" value="Genomic_DNA"/>
</dbReference>
<name>A0AA92TTS8_9BACT</name>
<proteinExistence type="predicted"/>
<accession>A0AA92TTS8</accession>
<reference evidence="2 3" key="1">
    <citation type="submission" date="2018-08" db="EMBL/GenBank/DDBJ databases">
        <title>A genome reference for cultivated species of the human gut microbiota.</title>
        <authorList>
            <person name="Zou Y."/>
            <person name="Xue W."/>
            <person name="Luo G."/>
        </authorList>
    </citation>
    <scope>NUCLEOTIDE SEQUENCE [LARGE SCALE GENOMIC DNA]</scope>
    <source>
        <strain evidence="2 3">AF15-25</strain>
    </source>
</reference>
<organism evidence="2 3">
    <name type="scientific">Segatella copri</name>
    <dbReference type="NCBI Taxonomy" id="165179"/>
    <lineage>
        <taxon>Bacteria</taxon>
        <taxon>Pseudomonadati</taxon>
        <taxon>Bacteroidota</taxon>
        <taxon>Bacteroidia</taxon>
        <taxon>Bacteroidales</taxon>
        <taxon>Prevotellaceae</taxon>
        <taxon>Segatella</taxon>
    </lineage>
</organism>
<evidence type="ECO:0000313" key="2">
    <source>
        <dbReference type="EMBL" id="RGU99963.1"/>
    </source>
</evidence>
<feature type="region of interest" description="Disordered" evidence="1">
    <location>
        <begin position="1"/>
        <end position="21"/>
    </location>
</feature>
<evidence type="ECO:0000256" key="1">
    <source>
        <dbReference type="SAM" id="MobiDB-lite"/>
    </source>
</evidence>
<evidence type="ECO:0000313" key="3">
    <source>
        <dbReference type="Proteomes" id="UP000285236"/>
    </source>
</evidence>